<dbReference type="Proteomes" id="UP001558713">
    <property type="component" value="Unassembled WGS sequence"/>
</dbReference>
<protein>
    <submittedName>
        <fullName evidence="2">NOT transcription complex subunit VIP2</fullName>
    </submittedName>
</protein>
<reference evidence="2 3" key="1">
    <citation type="submission" date="2024-04" db="EMBL/GenBank/DDBJ databases">
        <title>Genome assembly C_amara_ONT_v2.</title>
        <authorList>
            <person name="Yant L."/>
            <person name="Moore C."/>
            <person name="Slenker M."/>
        </authorList>
    </citation>
    <scope>NUCLEOTIDE SEQUENCE [LARGE SCALE GENOMIC DNA]</scope>
    <source>
        <tissue evidence="2">Leaf</tissue>
    </source>
</reference>
<comment type="caution">
    <text evidence="2">The sequence shown here is derived from an EMBL/GenBank/DDBJ whole genome shotgun (WGS) entry which is preliminary data.</text>
</comment>
<proteinExistence type="predicted"/>
<dbReference type="AlphaFoldDB" id="A0ABD1BGN9"/>
<dbReference type="EMBL" id="JBANAX010000265">
    <property type="protein sequence ID" value="KAL1216444.1"/>
    <property type="molecule type" value="Genomic_DNA"/>
</dbReference>
<sequence length="190" mass="21658">MDLHQKDQLHDNAMSMMHSQNLHYIIVSQSHHNLFLSVSTFDCVVPKQVRNLHYKIRLWLEIATGNRFVWRLKASPKTRNFVWKAAVGALSVGAQLATRGMTGATTCKRCGQLETIPHVMFQCAYYARKVWSLAPVRATISIFTILHEIYDLLYQFNVISFRFIPCTANTVAKRALSSALDSVVHHSVLE</sequence>
<evidence type="ECO:0000313" key="3">
    <source>
        <dbReference type="Proteomes" id="UP001558713"/>
    </source>
</evidence>
<gene>
    <name evidence="2" type="ORF">V5N11_026374</name>
</gene>
<name>A0ABD1BGN9_CARAN</name>
<dbReference type="InterPro" id="IPR026960">
    <property type="entry name" value="RVT-Znf"/>
</dbReference>
<evidence type="ECO:0000259" key="1">
    <source>
        <dbReference type="Pfam" id="PF13966"/>
    </source>
</evidence>
<organism evidence="2 3">
    <name type="scientific">Cardamine amara subsp. amara</name>
    <dbReference type="NCBI Taxonomy" id="228776"/>
    <lineage>
        <taxon>Eukaryota</taxon>
        <taxon>Viridiplantae</taxon>
        <taxon>Streptophyta</taxon>
        <taxon>Embryophyta</taxon>
        <taxon>Tracheophyta</taxon>
        <taxon>Spermatophyta</taxon>
        <taxon>Magnoliopsida</taxon>
        <taxon>eudicotyledons</taxon>
        <taxon>Gunneridae</taxon>
        <taxon>Pentapetalae</taxon>
        <taxon>rosids</taxon>
        <taxon>malvids</taxon>
        <taxon>Brassicales</taxon>
        <taxon>Brassicaceae</taxon>
        <taxon>Cardamineae</taxon>
        <taxon>Cardamine</taxon>
    </lineage>
</organism>
<feature type="domain" description="Reverse transcriptase zinc-binding" evidence="1">
    <location>
        <begin position="66"/>
        <end position="131"/>
    </location>
</feature>
<dbReference type="Pfam" id="PF13966">
    <property type="entry name" value="zf-RVT"/>
    <property type="match status" value="1"/>
</dbReference>
<accession>A0ABD1BGN9</accession>
<evidence type="ECO:0000313" key="2">
    <source>
        <dbReference type="EMBL" id="KAL1216444.1"/>
    </source>
</evidence>
<keyword evidence="3" id="KW-1185">Reference proteome</keyword>